<dbReference type="STRING" id="7176.B0W9S5"/>
<dbReference type="Proteomes" id="UP000002320">
    <property type="component" value="Unassembled WGS sequence"/>
</dbReference>
<dbReference type="VEuPathDB" id="VectorBase:CPIJ003680"/>
<feature type="region of interest" description="Disordered" evidence="1">
    <location>
        <begin position="405"/>
        <end position="431"/>
    </location>
</feature>
<dbReference type="InParanoid" id="B0W9S5"/>
<reference evidence="3" key="2">
    <citation type="submission" date="2021-02" db="UniProtKB">
        <authorList>
            <consortium name="EnsemblMetazoa"/>
        </authorList>
    </citation>
    <scope>IDENTIFICATION</scope>
    <source>
        <strain evidence="3">JHB</strain>
    </source>
</reference>
<dbReference type="OMA" id="MGASLCH"/>
<proteinExistence type="predicted"/>
<dbReference type="EnsemblMetazoa" id="CPIJ003680-RA">
    <property type="protein sequence ID" value="CPIJ003680-PA"/>
    <property type="gene ID" value="CPIJ003680"/>
</dbReference>
<reference evidence="2" key="1">
    <citation type="submission" date="2007-03" db="EMBL/GenBank/DDBJ databases">
        <title>Annotation of Culex pipiens quinquefasciatus.</title>
        <authorList>
            <consortium name="The Broad Institute Genome Sequencing Platform"/>
            <person name="Atkinson P.W."/>
            <person name="Hemingway J."/>
            <person name="Christensen B.M."/>
            <person name="Higgs S."/>
            <person name="Kodira C."/>
            <person name="Hannick L."/>
            <person name="Megy K."/>
            <person name="O'Leary S."/>
            <person name="Pearson M."/>
            <person name="Haas B.J."/>
            <person name="Mauceli E."/>
            <person name="Wortman J.R."/>
            <person name="Lee N.H."/>
            <person name="Guigo R."/>
            <person name="Stanke M."/>
            <person name="Alvarado L."/>
            <person name="Amedeo P."/>
            <person name="Antoine C.H."/>
            <person name="Arensburger P."/>
            <person name="Bidwell S.L."/>
            <person name="Crawford M."/>
            <person name="Camaro F."/>
            <person name="Devon K."/>
            <person name="Engels R."/>
            <person name="Hammond M."/>
            <person name="Howarth C."/>
            <person name="Koehrsen M."/>
            <person name="Lawson D."/>
            <person name="Montgomery P."/>
            <person name="Nene V."/>
            <person name="Nusbaum C."/>
            <person name="Puiu D."/>
            <person name="Romero-Severson J."/>
            <person name="Severson D.W."/>
            <person name="Shumway M."/>
            <person name="Sisk P."/>
            <person name="Stolte C."/>
            <person name="Zeng Q."/>
            <person name="Eisenstadt E."/>
            <person name="Fraser-Liggett C."/>
            <person name="Strausberg R."/>
            <person name="Galagan J."/>
            <person name="Birren B."/>
            <person name="Collins F.H."/>
        </authorList>
    </citation>
    <scope>NUCLEOTIDE SEQUENCE [LARGE SCALE GENOMIC DNA]</scope>
    <source>
        <strain evidence="2">JHB</strain>
    </source>
</reference>
<feature type="compositionally biased region" description="Low complexity" evidence="1">
    <location>
        <begin position="695"/>
        <end position="716"/>
    </location>
</feature>
<protein>
    <submittedName>
        <fullName evidence="2 3">Uncharacterized protein</fullName>
    </submittedName>
</protein>
<dbReference type="KEGG" id="cqu:CpipJ_CPIJ003680"/>
<feature type="compositionally biased region" description="Polar residues" evidence="1">
    <location>
        <begin position="418"/>
        <end position="429"/>
    </location>
</feature>
<evidence type="ECO:0000313" key="3">
    <source>
        <dbReference type="EnsemblMetazoa" id="CPIJ003680-PA"/>
    </source>
</evidence>
<feature type="region of interest" description="Disordered" evidence="1">
    <location>
        <begin position="342"/>
        <end position="392"/>
    </location>
</feature>
<dbReference type="EMBL" id="DS231865">
    <property type="protein sequence ID" value="EDS40394.1"/>
    <property type="molecule type" value="Genomic_DNA"/>
</dbReference>
<dbReference type="AlphaFoldDB" id="B0W9S5"/>
<dbReference type="OrthoDB" id="6021714at2759"/>
<feature type="compositionally biased region" description="Low complexity" evidence="1">
    <location>
        <begin position="342"/>
        <end position="388"/>
    </location>
</feature>
<dbReference type="HOGENOM" id="CLU_308965_0_0_1"/>
<dbReference type="eggNOG" id="KOG3558">
    <property type="taxonomic scope" value="Eukaryota"/>
</dbReference>
<feature type="compositionally biased region" description="Low complexity" evidence="1">
    <location>
        <begin position="48"/>
        <end position="66"/>
    </location>
</feature>
<name>B0W9S5_CULQU</name>
<feature type="compositionally biased region" description="Low complexity" evidence="1">
    <location>
        <begin position="669"/>
        <end position="686"/>
    </location>
</feature>
<sequence length="1018" mass="108376">MVGNPEENPRFFFRESRPRREWTVFERWKSFYSGVENKDEIYSCAQLEARSATEPASSAAEPSVAEPVKKTSSVTKVLAENVNRCNSGGDQTPEAKPEAVVVIVPVGKENPKPEPEVVKVQGPPPPQPLSNSVIASANKPTTNKVSRPVSVTASIFSSAAAKKDTPKPVVGPQSVTAKLFVTLNPTQQPTAAGGCNKPKHATEKIFAPRTEDMNKGFLMFSEEEPGLTMLKDEPDDLTHLAPTAGDACIPLEETGPFFNDVFDDFMIPESYTSLLQDELNSLDSADQRLSISVSSVASPITINGTTISTISHQTASHSSLSSSSASSITSCSPSSCSVASPSSLSSSSTATNGTSSGISSSGIGSGTSSTTSNSSNHNNNSQSSGASSNDPFINYRDEISEISHSPHLLSPGLSKSPEGSSIPSLCSPNGSGGCPEDELAFMTLNMDDDLDLSMRAPYISMSEVDDLPLLTSDDLMWGAAPVSIVEGSSAKYHLKDEFGHQQQQDSTTAKSQVTTVNVVAHRADQQQQTTNSNTSNNHNIENNCNIGNKIIDSSLAALLCGNVINIQTSTIQLQPASHQQQQQQQQQQNCSRQQILIQQAQDSIIAADVQQQLQQQQREILGDKKISLVHHPMVVISNGYKNSSNAATPNTIEAWAMGNELLLNGVSQNNSSTTTASTTSTSSNSTGSKLNVIVSKKSASGSSSGSSSTKRSLASSETDGTSKRVKSSGSGAVQHSSSTTSSPQLLQQLMAPSPVPAKAKAKSKLDQSDRWPTGAAGVGAGKQADQVSNSVLMNLLVSGCDTNIPKSPPEILIADDNSCQEIMLKRDEHIQNSVFVAVEEEDETHESGGPGLRGGRRDRKEPSLWRIWVLSKGEEDETPSVKSSTQVTDEENEDRVPILQANPMLASDVPLTVRTDSPPLTQGLSSPTPSQGDDFLMTVSPSLLTASDLELWRAIQQHGLDPKTIRPPVSPGDSAASNLLAVLDPAMAISRLRNVDDDDEQDFEMTIPVNEILQNNLI</sequence>
<keyword evidence="4" id="KW-1185">Reference proteome</keyword>
<feature type="compositionally biased region" description="Low complexity" evidence="1">
    <location>
        <begin position="405"/>
        <end position="417"/>
    </location>
</feature>
<dbReference type="VEuPathDB" id="VectorBase:CQUJHB004688"/>
<evidence type="ECO:0000313" key="4">
    <source>
        <dbReference type="Proteomes" id="UP000002320"/>
    </source>
</evidence>
<feature type="region of interest" description="Disordered" evidence="1">
    <location>
        <begin position="875"/>
        <end position="895"/>
    </location>
</feature>
<accession>B0W9S5</accession>
<feature type="compositionally biased region" description="Low complexity" evidence="1">
    <location>
        <begin position="727"/>
        <end position="758"/>
    </location>
</feature>
<feature type="region of interest" description="Disordered" evidence="1">
    <location>
        <begin position="48"/>
        <end position="69"/>
    </location>
</feature>
<evidence type="ECO:0000256" key="1">
    <source>
        <dbReference type="SAM" id="MobiDB-lite"/>
    </source>
</evidence>
<feature type="region of interest" description="Disordered" evidence="1">
    <location>
        <begin position="666"/>
        <end position="782"/>
    </location>
</feature>
<organism>
    <name type="scientific">Culex quinquefasciatus</name>
    <name type="common">Southern house mosquito</name>
    <name type="synonym">Culex pungens</name>
    <dbReference type="NCBI Taxonomy" id="7176"/>
    <lineage>
        <taxon>Eukaryota</taxon>
        <taxon>Metazoa</taxon>
        <taxon>Ecdysozoa</taxon>
        <taxon>Arthropoda</taxon>
        <taxon>Hexapoda</taxon>
        <taxon>Insecta</taxon>
        <taxon>Pterygota</taxon>
        <taxon>Neoptera</taxon>
        <taxon>Endopterygota</taxon>
        <taxon>Diptera</taxon>
        <taxon>Nematocera</taxon>
        <taxon>Culicoidea</taxon>
        <taxon>Culicidae</taxon>
        <taxon>Culicinae</taxon>
        <taxon>Culicini</taxon>
        <taxon>Culex</taxon>
        <taxon>Culex</taxon>
    </lineage>
</organism>
<gene>
    <name evidence="3" type="primary">6035230</name>
    <name evidence="2" type="ORF">CpipJ_CPIJ003680</name>
</gene>
<evidence type="ECO:0000313" key="2">
    <source>
        <dbReference type="EMBL" id="EDS40394.1"/>
    </source>
</evidence>